<dbReference type="EMBL" id="ML994626">
    <property type="protein sequence ID" value="KAF2187862.1"/>
    <property type="molecule type" value="Genomic_DNA"/>
</dbReference>
<reference evidence="2" key="1">
    <citation type="journal article" date="2020" name="Stud. Mycol.">
        <title>101 Dothideomycetes genomes: a test case for predicting lifestyles and emergence of pathogens.</title>
        <authorList>
            <person name="Haridas S."/>
            <person name="Albert R."/>
            <person name="Binder M."/>
            <person name="Bloem J."/>
            <person name="Labutti K."/>
            <person name="Salamov A."/>
            <person name="Andreopoulos B."/>
            <person name="Baker S."/>
            <person name="Barry K."/>
            <person name="Bills G."/>
            <person name="Bluhm B."/>
            <person name="Cannon C."/>
            <person name="Castanera R."/>
            <person name="Culley D."/>
            <person name="Daum C."/>
            <person name="Ezra D."/>
            <person name="Gonzalez J."/>
            <person name="Henrissat B."/>
            <person name="Kuo A."/>
            <person name="Liang C."/>
            <person name="Lipzen A."/>
            <person name="Lutzoni F."/>
            <person name="Magnuson J."/>
            <person name="Mondo S."/>
            <person name="Nolan M."/>
            <person name="Ohm R."/>
            <person name="Pangilinan J."/>
            <person name="Park H.-J."/>
            <person name="Ramirez L."/>
            <person name="Alfaro M."/>
            <person name="Sun H."/>
            <person name="Tritt A."/>
            <person name="Yoshinaga Y."/>
            <person name="Zwiers L.-H."/>
            <person name="Turgeon B."/>
            <person name="Goodwin S."/>
            <person name="Spatafora J."/>
            <person name="Crous P."/>
            <person name="Grigoriev I."/>
        </authorList>
    </citation>
    <scope>NUCLEOTIDE SEQUENCE</scope>
    <source>
        <strain evidence="2">CBS 207.26</strain>
    </source>
</reference>
<evidence type="ECO:0000256" key="1">
    <source>
        <dbReference type="SAM" id="MobiDB-lite"/>
    </source>
</evidence>
<name>A0A6A6EAP7_9PEZI</name>
<gene>
    <name evidence="2" type="ORF">K469DRAFT_685735</name>
</gene>
<feature type="compositionally biased region" description="Acidic residues" evidence="1">
    <location>
        <begin position="159"/>
        <end position="179"/>
    </location>
</feature>
<proteinExistence type="predicted"/>
<keyword evidence="3" id="KW-1185">Reference proteome</keyword>
<accession>A0A6A6EAP7</accession>
<organism evidence="2 3">
    <name type="scientific">Zopfia rhizophila CBS 207.26</name>
    <dbReference type="NCBI Taxonomy" id="1314779"/>
    <lineage>
        <taxon>Eukaryota</taxon>
        <taxon>Fungi</taxon>
        <taxon>Dikarya</taxon>
        <taxon>Ascomycota</taxon>
        <taxon>Pezizomycotina</taxon>
        <taxon>Dothideomycetes</taxon>
        <taxon>Dothideomycetes incertae sedis</taxon>
        <taxon>Zopfiaceae</taxon>
        <taxon>Zopfia</taxon>
    </lineage>
</organism>
<evidence type="ECO:0000313" key="3">
    <source>
        <dbReference type="Proteomes" id="UP000800200"/>
    </source>
</evidence>
<dbReference type="Proteomes" id="UP000800200">
    <property type="component" value="Unassembled WGS sequence"/>
</dbReference>
<evidence type="ECO:0000313" key="2">
    <source>
        <dbReference type="EMBL" id="KAF2187862.1"/>
    </source>
</evidence>
<protein>
    <submittedName>
        <fullName evidence="2">Uncharacterized protein</fullName>
    </submittedName>
</protein>
<feature type="region of interest" description="Disordered" evidence="1">
    <location>
        <begin position="130"/>
        <end position="179"/>
    </location>
</feature>
<dbReference type="AlphaFoldDB" id="A0A6A6EAP7"/>
<sequence length="179" mass="20369">MEVESLTVLQLYSTEKYDDIEPEGELILTESNFPQLHYYTVGSNETITEATSCLPAHSDLLLLTQLSFYNLIGGVTDEMVIVYIPVCLTSKRHLITIGWRLSTAKGRISRYLGRFGECREDRHTVTLGIQGENGRNLAEEERDDRKANNLDYFSKDDSGDNEMDNLCEDGNFEEDDENN</sequence>
<feature type="compositionally biased region" description="Basic and acidic residues" evidence="1">
    <location>
        <begin position="137"/>
        <end position="158"/>
    </location>
</feature>